<feature type="coiled-coil region" evidence="1">
    <location>
        <begin position="175"/>
        <end position="202"/>
    </location>
</feature>
<keyword evidence="3" id="KW-0732">Signal</keyword>
<dbReference type="AlphaFoldDB" id="A0A1I5Z1V0"/>
<evidence type="ECO:0000313" key="5">
    <source>
        <dbReference type="Proteomes" id="UP000243106"/>
    </source>
</evidence>
<dbReference type="Proteomes" id="UP000243106">
    <property type="component" value="Unassembled WGS sequence"/>
</dbReference>
<dbReference type="EMBL" id="FOXV01000007">
    <property type="protein sequence ID" value="SFQ50484.1"/>
    <property type="molecule type" value="Genomic_DNA"/>
</dbReference>
<evidence type="ECO:0000313" key="4">
    <source>
        <dbReference type="EMBL" id="SFQ50484.1"/>
    </source>
</evidence>
<evidence type="ECO:0008006" key="6">
    <source>
        <dbReference type="Google" id="ProtNLM"/>
    </source>
</evidence>
<gene>
    <name evidence="4" type="ORF">SAMN05421853_107161</name>
</gene>
<feature type="transmembrane region" description="Helical" evidence="2">
    <location>
        <begin position="30"/>
        <end position="50"/>
    </location>
</feature>
<keyword evidence="1" id="KW-0175">Coiled coil</keyword>
<protein>
    <recommendedName>
        <fullName evidence="6">DUF4274 domain-containing protein</fullName>
    </recommendedName>
</protein>
<keyword evidence="5" id="KW-1185">Reference proteome</keyword>
<name>A0A1I5Z1V0_9RHOB</name>
<dbReference type="STRING" id="93684.SAMN05421853_107161"/>
<keyword evidence="2" id="KW-0812">Transmembrane</keyword>
<organism evidence="4 5">
    <name type="scientific">Roseivivax halotolerans</name>
    <dbReference type="NCBI Taxonomy" id="93684"/>
    <lineage>
        <taxon>Bacteria</taxon>
        <taxon>Pseudomonadati</taxon>
        <taxon>Pseudomonadota</taxon>
        <taxon>Alphaproteobacteria</taxon>
        <taxon>Rhodobacterales</taxon>
        <taxon>Roseobacteraceae</taxon>
        <taxon>Roseivivax</taxon>
    </lineage>
</organism>
<keyword evidence="2" id="KW-0472">Membrane</keyword>
<keyword evidence="2" id="KW-1133">Transmembrane helix</keyword>
<sequence length="374" mass="40581">MSQRLIFSAVALAPALAALAVPGFVQGPVLGMIGPFGVSSLAIFLAFVAVHATRRTRDKEEHTGIRDEGTLLTAAAHHTPPIDIPDTDELRARVAARLVRRHCPDNKPFGPAEPDSMDFALSRIVGQVVDLWEADSAEALSETQLRELHVLETLALADAVAAGKLAQSFRNPALATDIRDQISALAERREAFEEARDAYRATLDLADSAARPWDLKTSLMLMTAPDADLWHRVIAEGDLRDPGLRAAALWCLEQPTLSRASVALFFARIGRERLLTDAEATGDTLFLRSASHAIRRWNEGGYRNKTIGLDPANAVVDAGPALKAELGALAEDWPFPEGAFDCYSGSVARPRRAWDIQAGILIGTPQPQDYFDPV</sequence>
<proteinExistence type="predicted"/>
<feature type="signal peptide" evidence="3">
    <location>
        <begin position="1"/>
        <end position="20"/>
    </location>
</feature>
<feature type="chain" id="PRO_5017332097" description="DUF4274 domain-containing protein" evidence="3">
    <location>
        <begin position="21"/>
        <end position="374"/>
    </location>
</feature>
<evidence type="ECO:0000256" key="1">
    <source>
        <dbReference type="SAM" id="Coils"/>
    </source>
</evidence>
<accession>A0A1I5Z1V0</accession>
<evidence type="ECO:0000256" key="2">
    <source>
        <dbReference type="SAM" id="Phobius"/>
    </source>
</evidence>
<reference evidence="5" key="1">
    <citation type="submission" date="2016-10" db="EMBL/GenBank/DDBJ databases">
        <authorList>
            <person name="Varghese N."/>
            <person name="Submissions S."/>
        </authorList>
    </citation>
    <scope>NUCLEOTIDE SEQUENCE [LARGE SCALE GENOMIC DNA]</scope>
    <source>
        <strain evidence="5">JCM 10271</strain>
    </source>
</reference>
<evidence type="ECO:0000256" key="3">
    <source>
        <dbReference type="SAM" id="SignalP"/>
    </source>
</evidence>